<keyword evidence="2" id="KW-1185">Reference proteome</keyword>
<comment type="caution">
    <text evidence="1">The sequence shown here is derived from an EMBL/GenBank/DDBJ whole genome shotgun (WGS) entry which is preliminary data.</text>
</comment>
<dbReference type="PATRIC" id="fig|1304281.5.peg.2950"/>
<protein>
    <submittedName>
        <fullName evidence="1">Uncharacterized protein</fullName>
    </submittedName>
</protein>
<dbReference type="EMBL" id="LFNG01000026">
    <property type="protein sequence ID" value="KMQ70207.1"/>
    <property type="molecule type" value="Genomic_DNA"/>
</dbReference>
<sequence length="86" mass="9455">MSRISKIRGRMIAEHRAASRRVLISIAKSASHNAKRSSIALEIPFEIIKDGGIYQVFDGSMIKTASLRKAIIDKSGLTKGSRICLK</sequence>
<name>A0A0J7IW78_9FLAO</name>
<gene>
    <name evidence="1" type="ORF">ACM44_13640</name>
</gene>
<evidence type="ECO:0000313" key="1">
    <source>
        <dbReference type="EMBL" id="KMQ70207.1"/>
    </source>
</evidence>
<dbReference type="Proteomes" id="UP000035900">
    <property type="component" value="Unassembled WGS sequence"/>
</dbReference>
<dbReference type="AlphaFoldDB" id="A0A0J7IW78"/>
<reference evidence="1 2" key="1">
    <citation type="journal article" date="2004" name="Int. J. Syst. Evol. Microbiol.">
        <title>Kaistella koreensis gen. nov., sp. nov., a novel member of the Chryseobacterium-Bergeyella-Riemerella branch.</title>
        <authorList>
            <person name="Kim M.K."/>
            <person name="Im W.T."/>
            <person name="Shin Y.K."/>
            <person name="Lim J.H."/>
            <person name="Kim S.H."/>
            <person name="Lee B.C."/>
            <person name="Park M.Y."/>
            <person name="Lee K.Y."/>
            <person name="Lee S.T."/>
        </authorList>
    </citation>
    <scope>NUCLEOTIDE SEQUENCE [LARGE SCALE GENOMIC DNA]</scope>
    <source>
        <strain evidence="1 2">CCUG 49689</strain>
    </source>
</reference>
<organism evidence="1 2">
    <name type="scientific">Chryseobacterium koreense CCUG 49689</name>
    <dbReference type="NCBI Taxonomy" id="1304281"/>
    <lineage>
        <taxon>Bacteria</taxon>
        <taxon>Pseudomonadati</taxon>
        <taxon>Bacteroidota</taxon>
        <taxon>Flavobacteriia</taxon>
        <taxon>Flavobacteriales</taxon>
        <taxon>Weeksellaceae</taxon>
        <taxon>Chryseobacterium group</taxon>
        <taxon>Chryseobacterium</taxon>
    </lineage>
</organism>
<proteinExistence type="predicted"/>
<accession>A0A0J7IW78</accession>
<evidence type="ECO:0000313" key="2">
    <source>
        <dbReference type="Proteomes" id="UP000035900"/>
    </source>
</evidence>